<sequence>MGVCTGRRTYILPHARASSRRGHDPDGSSGNGPYLMDPLVGIVPEPSRRPTHGRARSLRMRSRQVEGGIRLKCLVLDEGREGGTAQAGHAADRRWSDAGGCRPDQGRTHR</sequence>
<gene>
    <name evidence="2" type="ORF">EVAR_15058_1</name>
</gene>
<keyword evidence="3" id="KW-1185">Reference proteome</keyword>
<feature type="compositionally biased region" description="Basic residues" evidence="1">
    <location>
        <begin position="49"/>
        <end position="61"/>
    </location>
</feature>
<proteinExistence type="predicted"/>
<reference evidence="2 3" key="1">
    <citation type="journal article" date="2019" name="Commun. Biol.">
        <title>The bagworm genome reveals a unique fibroin gene that provides high tensile strength.</title>
        <authorList>
            <person name="Kono N."/>
            <person name="Nakamura H."/>
            <person name="Ohtoshi R."/>
            <person name="Tomita M."/>
            <person name="Numata K."/>
            <person name="Arakawa K."/>
        </authorList>
    </citation>
    <scope>NUCLEOTIDE SEQUENCE [LARGE SCALE GENOMIC DNA]</scope>
</reference>
<dbReference type="AlphaFoldDB" id="A0A4C1YMH0"/>
<evidence type="ECO:0000313" key="3">
    <source>
        <dbReference type="Proteomes" id="UP000299102"/>
    </source>
</evidence>
<organism evidence="2 3">
    <name type="scientific">Eumeta variegata</name>
    <name type="common">Bagworm moth</name>
    <name type="synonym">Eumeta japonica</name>
    <dbReference type="NCBI Taxonomy" id="151549"/>
    <lineage>
        <taxon>Eukaryota</taxon>
        <taxon>Metazoa</taxon>
        <taxon>Ecdysozoa</taxon>
        <taxon>Arthropoda</taxon>
        <taxon>Hexapoda</taxon>
        <taxon>Insecta</taxon>
        <taxon>Pterygota</taxon>
        <taxon>Neoptera</taxon>
        <taxon>Endopterygota</taxon>
        <taxon>Lepidoptera</taxon>
        <taxon>Glossata</taxon>
        <taxon>Ditrysia</taxon>
        <taxon>Tineoidea</taxon>
        <taxon>Psychidae</taxon>
        <taxon>Oiketicinae</taxon>
        <taxon>Eumeta</taxon>
    </lineage>
</organism>
<feature type="region of interest" description="Disordered" evidence="1">
    <location>
        <begin position="1"/>
        <end position="61"/>
    </location>
</feature>
<dbReference type="Proteomes" id="UP000299102">
    <property type="component" value="Unassembled WGS sequence"/>
</dbReference>
<accession>A0A4C1YMH0</accession>
<name>A0A4C1YMH0_EUMVA</name>
<dbReference type="EMBL" id="BGZK01001263">
    <property type="protein sequence ID" value="GBP75809.1"/>
    <property type="molecule type" value="Genomic_DNA"/>
</dbReference>
<comment type="caution">
    <text evidence="2">The sequence shown here is derived from an EMBL/GenBank/DDBJ whole genome shotgun (WGS) entry which is preliminary data.</text>
</comment>
<protein>
    <submittedName>
        <fullName evidence="2">Uncharacterized protein</fullName>
    </submittedName>
</protein>
<evidence type="ECO:0000256" key="1">
    <source>
        <dbReference type="SAM" id="MobiDB-lite"/>
    </source>
</evidence>
<evidence type="ECO:0000313" key="2">
    <source>
        <dbReference type="EMBL" id="GBP75809.1"/>
    </source>
</evidence>
<feature type="region of interest" description="Disordered" evidence="1">
    <location>
        <begin position="81"/>
        <end position="110"/>
    </location>
</feature>